<accession>A0ABP1ZIM7</accession>
<gene>
    <name evidence="1" type="ORF">ERS008478_03419</name>
</gene>
<sequence>MKIISFPGILFISFSISGCSSPWERVGQPPLTLEATKSLCNAESLAQFPIKNEMIRWEIQQRVAIVCKTGEKCSKNGGFKYKNKSTLKSYLMDVNKQSRNANFSDCMGKNGWQRETKWF</sequence>
<dbReference type="EMBL" id="CVMG01000031">
    <property type="protein sequence ID" value="CRG51778.1"/>
    <property type="molecule type" value="Genomic_DNA"/>
</dbReference>
<evidence type="ECO:0008006" key="3">
    <source>
        <dbReference type="Google" id="ProtNLM"/>
    </source>
</evidence>
<proteinExistence type="predicted"/>
<keyword evidence="2" id="KW-1185">Reference proteome</keyword>
<dbReference type="PROSITE" id="PS51257">
    <property type="entry name" value="PROKAR_LIPOPROTEIN"/>
    <property type="match status" value="1"/>
</dbReference>
<evidence type="ECO:0000313" key="2">
    <source>
        <dbReference type="Proteomes" id="UP000047420"/>
    </source>
</evidence>
<dbReference type="RefSeq" id="WP_042818783.1">
    <property type="nucleotide sequence ID" value="NZ_CBLG010000104.1"/>
</dbReference>
<protein>
    <recommendedName>
        <fullName evidence="3">Lipoprotein</fullName>
    </recommendedName>
</protein>
<comment type="caution">
    <text evidence="1">The sequence shown here is derived from an EMBL/GenBank/DDBJ whole genome shotgun (WGS) entry which is preliminary data.</text>
</comment>
<dbReference type="Proteomes" id="UP000047420">
    <property type="component" value="Unassembled WGS sequence"/>
</dbReference>
<reference evidence="1 2" key="1">
    <citation type="submission" date="2015-03" db="EMBL/GenBank/DDBJ databases">
        <authorList>
            <consortium name="Pathogen Informatics"/>
            <person name="Murphy D."/>
        </authorList>
    </citation>
    <scope>NUCLEOTIDE SEQUENCE [LARGE SCALE GENOMIC DNA]</scope>
    <source>
        <strain evidence="1 2">WP-931201</strain>
    </source>
</reference>
<name>A0ABP1ZIM7_9GAMM</name>
<organism evidence="1 2">
    <name type="scientific">Yersinia wautersii</name>
    <dbReference type="NCBI Taxonomy" id="1341643"/>
    <lineage>
        <taxon>Bacteria</taxon>
        <taxon>Pseudomonadati</taxon>
        <taxon>Pseudomonadota</taxon>
        <taxon>Gammaproteobacteria</taxon>
        <taxon>Enterobacterales</taxon>
        <taxon>Yersiniaceae</taxon>
        <taxon>Yersinia</taxon>
    </lineage>
</organism>
<evidence type="ECO:0000313" key="1">
    <source>
        <dbReference type="EMBL" id="CRG51778.1"/>
    </source>
</evidence>